<protein>
    <recommendedName>
        <fullName evidence="2">DUF3752 domain-containing protein</fullName>
    </recommendedName>
</protein>
<organism evidence="3 4">
    <name type="scientific">Mortierella alpina</name>
    <name type="common">Oleaginous fungus</name>
    <name type="synonym">Mortierella renispora</name>
    <dbReference type="NCBI Taxonomy" id="64518"/>
    <lineage>
        <taxon>Eukaryota</taxon>
        <taxon>Fungi</taxon>
        <taxon>Fungi incertae sedis</taxon>
        <taxon>Mucoromycota</taxon>
        <taxon>Mortierellomycotina</taxon>
        <taxon>Mortierellomycetes</taxon>
        <taxon>Mortierellales</taxon>
        <taxon>Mortierellaceae</taxon>
        <taxon>Mortierella</taxon>
    </lineage>
</organism>
<dbReference type="PANTHER" id="PTHR46370">
    <property type="entry name" value="GPALPP MOTIFS-CONTAINING PROTEIN 1"/>
    <property type="match status" value="1"/>
</dbReference>
<sequence>MGIGPDLPPHLQKSRVHSSHSDSDREEDSDDNSIGPNIGPSVGPSIGSSIGPSIGSSIGPSIGPSRPPPPEQEVTSSEDFAPALPPELLEARKKANVQAPSYSSSERPKRVLGPTLPPTASTASSHQYNNSDDSEDDDIVGPVLPSELDRDSLSKQSRIQAFEERAERMRKKLADDDEAAAKDAKPTRAEWMMVPPESKLLGDDPLKITARTFLMREHQPQDASLWTETPADREKRLRDDPQDDGEGSSRGRHKKSKRRGSDDDEPQPRSRADIEREEQIRKYNAEKRSESLLNSHSNKYVKSKAWQKNDKEHDNPSARPFDREKDVLGVGGRKVDHRQRDELVKNAMDLGSKFSRGKKSAFL</sequence>
<evidence type="ECO:0000259" key="2">
    <source>
        <dbReference type="Pfam" id="PF12572"/>
    </source>
</evidence>
<name>A0A9P8IES1_MORAP</name>
<dbReference type="Pfam" id="PF12572">
    <property type="entry name" value="DUF3752"/>
    <property type="match status" value="1"/>
</dbReference>
<gene>
    <name evidence="3" type="ORF">KVV02_000430</name>
</gene>
<accession>A0A9P8IES1</accession>
<dbReference type="PANTHER" id="PTHR46370:SF1">
    <property type="entry name" value="GPALPP MOTIFS-CONTAINING PROTEIN 1"/>
    <property type="match status" value="1"/>
</dbReference>
<reference evidence="3" key="1">
    <citation type="submission" date="2021-07" db="EMBL/GenBank/DDBJ databases">
        <title>Draft genome of Mortierella alpina, strain LL118, isolated from an aspen leaf litter sample.</title>
        <authorList>
            <person name="Yang S."/>
            <person name="Vinatzer B.A."/>
        </authorList>
    </citation>
    <scope>NUCLEOTIDE SEQUENCE</scope>
    <source>
        <strain evidence="3">LL118</strain>
    </source>
</reference>
<feature type="compositionally biased region" description="Basic and acidic residues" evidence="1">
    <location>
        <begin position="179"/>
        <end position="188"/>
    </location>
</feature>
<comment type="caution">
    <text evidence="3">The sequence shown here is derived from an EMBL/GenBank/DDBJ whole genome shotgun (WGS) entry which is preliminary data.</text>
</comment>
<feature type="compositionally biased region" description="Polar residues" evidence="1">
    <location>
        <begin position="291"/>
        <end position="300"/>
    </location>
</feature>
<dbReference type="InterPro" id="IPR046331">
    <property type="entry name" value="GPAM1-like"/>
</dbReference>
<feature type="compositionally biased region" description="Basic and acidic residues" evidence="1">
    <location>
        <begin position="307"/>
        <end position="327"/>
    </location>
</feature>
<dbReference type="InterPro" id="IPR022226">
    <property type="entry name" value="DUF3752"/>
</dbReference>
<evidence type="ECO:0000313" key="4">
    <source>
        <dbReference type="Proteomes" id="UP000717515"/>
    </source>
</evidence>
<dbReference type="Proteomes" id="UP000717515">
    <property type="component" value="Unassembled WGS sequence"/>
</dbReference>
<feature type="compositionally biased region" description="Low complexity" evidence="1">
    <location>
        <begin position="32"/>
        <end position="64"/>
    </location>
</feature>
<dbReference type="AlphaFoldDB" id="A0A9P8IES1"/>
<feature type="compositionally biased region" description="Polar residues" evidence="1">
    <location>
        <begin position="118"/>
        <end position="131"/>
    </location>
</feature>
<feature type="compositionally biased region" description="Basic and acidic residues" evidence="1">
    <location>
        <begin position="230"/>
        <end position="240"/>
    </location>
</feature>
<evidence type="ECO:0000256" key="1">
    <source>
        <dbReference type="SAM" id="MobiDB-lite"/>
    </source>
</evidence>
<dbReference type="EMBL" id="JAIFTL010000004">
    <property type="protein sequence ID" value="KAG9327481.1"/>
    <property type="molecule type" value="Genomic_DNA"/>
</dbReference>
<feature type="compositionally biased region" description="Basic and acidic residues" evidence="1">
    <location>
        <begin position="266"/>
        <end position="290"/>
    </location>
</feature>
<proteinExistence type="predicted"/>
<evidence type="ECO:0000313" key="3">
    <source>
        <dbReference type="EMBL" id="KAG9327481.1"/>
    </source>
</evidence>
<feature type="region of interest" description="Disordered" evidence="1">
    <location>
        <begin position="1"/>
        <end position="334"/>
    </location>
</feature>
<feature type="domain" description="DUF3752" evidence="2">
    <location>
        <begin position="195"/>
        <end position="355"/>
    </location>
</feature>